<dbReference type="Gene3D" id="3.20.20.140">
    <property type="entry name" value="Metal-dependent hydrolases"/>
    <property type="match status" value="1"/>
</dbReference>
<dbReference type="EMBL" id="CP010554">
    <property type="protein sequence ID" value="AJP48510.1"/>
    <property type="molecule type" value="Genomic_DNA"/>
</dbReference>
<dbReference type="GO" id="GO:0046872">
    <property type="term" value="F:metal ion binding"/>
    <property type="evidence" value="ECO:0007669"/>
    <property type="project" value="UniProtKB-KW"/>
</dbReference>
<evidence type="ECO:0000313" key="6">
    <source>
        <dbReference type="EMBL" id="AJP48510.1"/>
    </source>
</evidence>
<dbReference type="Pfam" id="PF01979">
    <property type="entry name" value="Amidohydro_1"/>
    <property type="match status" value="1"/>
</dbReference>
<organism evidence="6 7">
    <name type="scientific">Rugosibacter aromaticivorans</name>
    <dbReference type="NCBI Taxonomy" id="1565605"/>
    <lineage>
        <taxon>Bacteria</taxon>
        <taxon>Pseudomonadati</taxon>
        <taxon>Pseudomonadota</taxon>
        <taxon>Betaproteobacteria</taxon>
        <taxon>Nitrosomonadales</taxon>
        <taxon>Sterolibacteriaceae</taxon>
        <taxon>Rugosibacter</taxon>
    </lineage>
</organism>
<dbReference type="PANTHER" id="PTHR43794">
    <property type="entry name" value="AMINOHYDROLASE SSNA-RELATED"/>
    <property type="match status" value="1"/>
</dbReference>
<feature type="domain" description="Amidohydrolase-related" evidence="5">
    <location>
        <begin position="66"/>
        <end position="415"/>
    </location>
</feature>
<dbReference type="InterPro" id="IPR011059">
    <property type="entry name" value="Metal-dep_hydrolase_composite"/>
</dbReference>
<evidence type="ECO:0000256" key="2">
    <source>
        <dbReference type="ARBA" id="ARBA00022723"/>
    </source>
</evidence>
<reference evidence="6 7" key="1">
    <citation type="journal article" date="2015" name="Genome Announc.">
        <title>Complete Genome Sequence of a Novel Bacterium within the Family Rhodocyclaceae That Degrades Polycyclic Aromatic Hydrocarbons.</title>
        <authorList>
            <person name="Singleton D.R."/>
            <person name="Dickey A.N."/>
            <person name="Scholl E.H."/>
            <person name="Wright F.A."/>
            <person name="Aitken M.D."/>
        </authorList>
    </citation>
    <scope>NUCLEOTIDE SEQUENCE [LARGE SCALE GENOMIC DNA]</scope>
    <source>
        <strain evidence="7">PG1-Ca6</strain>
    </source>
</reference>
<evidence type="ECO:0000256" key="4">
    <source>
        <dbReference type="ARBA" id="ARBA00022833"/>
    </source>
</evidence>
<dbReference type="SUPFAM" id="SSF51556">
    <property type="entry name" value="Metallo-dependent hydrolases"/>
    <property type="match status" value="1"/>
</dbReference>
<dbReference type="RefSeq" id="WP_202634454.1">
    <property type="nucleotide sequence ID" value="NZ_CP010554.1"/>
</dbReference>
<keyword evidence="7" id="KW-1185">Reference proteome</keyword>
<accession>A0A0C5J959</accession>
<dbReference type="PANTHER" id="PTHR43794:SF11">
    <property type="entry name" value="AMIDOHYDROLASE-RELATED DOMAIN-CONTAINING PROTEIN"/>
    <property type="match status" value="1"/>
</dbReference>
<dbReference type="HOGENOM" id="CLU_012358_2_1_4"/>
<keyword evidence="3 6" id="KW-0378">Hydrolase</keyword>
<protein>
    <submittedName>
        <fullName evidence="6">N-ethylammeline chlorohydrolase</fullName>
    </submittedName>
</protein>
<dbReference type="STRING" id="1565605.PG1C_08715"/>
<dbReference type="CDD" id="cd01298">
    <property type="entry name" value="ATZ_TRZ_like"/>
    <property type="match status" value="1"/>
</dbReference>
<dbReference type="SUPFAM" id="SSF51338">
    <property type="entry name" value="Composite domain of metallo-dependent hydrolases"/>
    <property type="match status" value="1"/>
</dbReference>
<dbReference type="KEGG" id="rbu:PG1C_08715"/>
<keyword evidence="2" id="KW-0479">Metal-binding</keyword>
<dbReference type="Proteomes" id="UP000061603">
    <property type="component" value="Chromosome"/>
</dbReference>
<dbReference type="NCBIfam" id="NF006549">
    <property type="entry name" value="PRK09045.1"/>
    <property type="match status" value="1"/>
</dbReference>
<dbReference type="AlphaFoldDB" id="A0A0C5J959"/>
<evidence type="ECO:0000256" key="1">
    <source>
        <dbReference type="ARBA" id="ARBA00006745"/>
    </source>
</evidence>
<sequence>MNSENSQVAIDLLIHPKWIIPIEPTGVTLSDHALAVNDGRIVDVLPYDKALERYSSREELDLPGHVLLPGLVNLHTHAAMSLMRGYADDLPLTTWLTERIWPAEARHLTMDFVRTGTLLACAEMLRGGITTFNDMYFFPAAAVDAVRQSGMRAALGLVVLDHPTNYAADADDYLSKGLTLRDACKDHPLLSFCLAPHAPYTVTDKTFEKIATLSAQLELPIHTHLHETPNEIAESIKQYGVRPIQRLHTLGLLGPQFIAVHAVHLEAAEIDQLSHTGCHVALCPTSNLKLGSGIPAISDIHQRGINFGLGTDGAASNNRLDIFQEMRLSALLAKGVSEDAAALTAHQALQAATLNGARALGLDHQIGSLRPGKAADLCAVRIDDWMLQPCFDPASHLVYTAGRDNVTHTWVAGKLQMQENLPSNIDVQQLLAHTNIWHNRLAY</sequence>
<evidence type="ECO:0000313" key="7">
    <source>
        <dbReference type="Proteomes" id="UP000061603"/>
    </source>
</evidence>
<name>A0A0C5J959_9PROT</name>
<gene>
    <name evidence="6" type="ORF">PG1C_08715</name>
</gene>
<proteinExistence type="inferred from homology"/>
<evidence type="ECO:0000259" key="5">
    <source>
        <dbReference type="Pfam" id="PF01979"/>
    </source>
</evidence>
<comment type="similarity">
    <text evidence="1">Belongs to the metallo-dependent hydrolases superfamily. ATZ/TRZ family.</text>
</comment>
<dbReference type="InterPro" id="IPR032466">
    <property type="entry name" value="Metal_Hydrolase"/>
</dbReference>
<dbReference type="InterPro" id="IPR050287">
    <property type="entry name" value="MTA/SAH_deaminase"/>
</dbReference>
<dbReference type="InterPro" id="IPR006680">
    <property type="entry name" value="Amidohydro-rel"/>
</dbReference>
<dbReference type="PATRIC" id="fig|1565605.3.peg.1843"/>
<dbReference type="GO" id="GO:0016814">
    <property type="term" value="F:hydrolase activity, acting on carbon-nitrogen (but not peptide) bonds, in cyclic amidines"/>
    <property type="evidence" value="ECO:0007669"/>
    <property type="project" value="UniProtKB-ARBA"/>
</dbReference>
<keyword evidence="4" id="KW-0862">Zinc</keyword>
<dbReference type="Gene3D" id="2.30.40.10">
    <property type="entry name" value="Urease, subunit C, domain 1"/>
    <property type="match status" value="1"/>
</dbReference>
<dbReference type="GO" id="GO:0019239">
    <property type="term" value="F:deaminase activity"/>
    <property type="evidence" value="ECO:0007669"/>
    <property type="project" value="UniProtKB-ARBA"/>
</dbReference>
<evidence type="ECO:0000256" key="3">
    <source>
        <dbReference type="ARBA" id="ARBA00022801"/>
    </source>
</evidence>
<dbReference type="FunFam" id="3.20.20.140:FF:000014">
    <property type="entry name" value="5-methylthioadenosine/S-adenosylhomocysteine deaminase"/>
    <property type="match status" value="1"/>
</dbReference>